<reference evidence="2 3" key="1">
    <citation type="submission" date="2019-10" db="EMBL/GenBank/DDBJ databases">
        <title>Gracilibacillus salitolerans sp. nov., a moderate halophile isolated from a saline soil in northwest China.</title>
        <authorList>
            <person name="Gan L."/>
        </authorList>
    </citation>
    <scope>NUCLEOTIDE SEQUENCE [LARGE SCALE GENOMIC DNA]</scope>
    <source>
        <strain evidence="2 3">TP2-8</strain>
    </source>
</reference>
<evidence type="ECO:0000313" key="2">
    <source>
        <dbReference type="EMBL" id="MRI68745.1"/>
    </source>
</evidence>
<comment type="caution">
    <text evidence="2">The sequence shown here is derived from an EMBL/GenBank/DDBJ whole genome shotgun (WGS) entry which is preliminary data.</text>
</comment>
<protein>
    <submittedName>
        <fullName evidence="2">Uncharacterized protein</fullName>
    </submittedName>
</protein>
<keyword evidence="1" id="KW-0812">Transmembrane</keyword>
<evidence type="ECO:0000256" key="1">
    <source>
        <dbReference type="SAM" id="Phobius"/>
    </source>
</evidence>
<keyword evidence="1" id="KW-1133">Transmembrane helix</keyword>
<gene>
    <name evidence="2" type="ORF">GH885_20800</name>
</gene>
<keyword evidence="3" id="KW-1185">Reference proteome</keyword>
<name>A0A6N7R690_9BACI</name>
<dbReference type="EMBL" id="WJEE01000094">
    <property type="protein sequence ID" value="MRI68745.1"/>
    <property type="molecule type" value="Genomic_DNA"/>
</dbReference>
<organism evidence="2 3">
    <name type="scientific">Gracilibacillus thailandensis</name>
    <dbReference type="NCBI Taxonomy" id="563735"/>
    <lineage>
        <taxon>Bacteria</taxon>
        <taxon>Bacillati</taxon>
        <taxon>Bacillota</taxon>
        <taxon>Bacilli</taxon>
        <taxon>Bacillales</taxon>
        <taxon>Bacillaceae</taxon>
        <taxon>Gracilibacillus</taxon>
    </lineage>
</organism>
<proteinExistence type="predicted"/>
<accession>A0A6N7R690</accession>
<feature type="transmembrane region" description="Helical" evidence="1">
    <location>
        <begin position="40"/>
        <end position="59"/>
    </location>
</feature>
<dbReference type="Proteomes" id="UP000435187">
    <property type="component" value="Unassembled WGS sequence"/>
</dbReference>
<evidence type="ECO:0000313" key="3">
    <source>
        <dbReference type="Proteomes" id="UP000435187"/>
    </source>
</evidence>
<dbReference type="AlphaFoldDB" id="A0A6N7R690"/>
<dbReference type="RefSeq" id="WP_153837183.1">
    <property type="nucleotide sequence ID" value="NZ_JBHUMW010000048.1"/>
</dbReference>
<sequence length="74" mass="8780">MDDISKEIGGFKNAEQLIADRTKGLDLNPHPTQQKQRINWFAWFTIFPITSVPTVKMLIRCNWMMIFNLWKEIL</sequence>
<keyword evidence="1" id="KW-0472">Membrane</keyword>